<protein>
    <submittedName>
        <fullName evidence="1">Uncharacterized protein</fullName>
    </submittedName>
</protein>
<comment type="caution">
    <text evidence="1">The sequence shown here is derived from an EMBL/GenBank/DDBJ whole genome shotgun (WGS) entry which is preliminary data.</text>
</comment>
<dbReference type="EMBL" id="VTPY01000004">
    <property type="protein sequence ID" value="KAA0011769.1"/>
    <property type="molecule type" value="Genomic_DNA"/>
</dbReference>
<name>A0A7V7FZ63_9GAMM</name>
<keyword evidence="2" id="KW-1185">Reference proteome</keyword>
<organism evidence="1 2">
    <name type="scientific">Billgrantia pellis</name>
    <dbReference type="NCBI Taxonomy" id="2606936"/>
    <lineage>
        <taxon>Bacteria</taxon>
        <taxon>Pseudomonadati</taxon>
        <taxon>Pseudomonadota</taxon>
        <taxon>Gammaproteobacteria</taxon>
        <taxon>Oceanospirillales</taxon>
        <taxon>Halomonadaceae</taxon>
        <taxon>Billgrantia</taxon>
    </lineage>
</organism>
<proteinExistence type="predicted"/>
<dbReference type="RefSeq" id="WP_149328330.1">
    <property type="nucleotide sequence ID" value="NZ_VTPY01000004.1"/>
</dbReference>
<sequence length="171" mass="19779">MIWHLLAALFVGLGAGGLAHLLRLASGRRLPRWIVPVCAGLGMLGYQIHHEYSWLDYKRSQLPATAQVVDAEKGQMFWRPWTHLFPMTVAFTVVDHSSMVRRQADEHQLVEFVLYRFEKEYVDRLDHQPHLMNCTTREMVPLTGEERRPNFQAMRGVDASSPLYESVCSLW</sequence>
<reference evidence="1 2" key="1">
    <citation type="submission" date="2019-08" db="EMBL/GenBank/DDBJ databases">
        <title>Bioinformatics analysis of the strain L3 and L5.</title>
        <authorList>
            <person name="Li X."/>
        </authorList>
    </citation>
    <scope>NUCLEOTIDE SEQUENCE [LARGE SCALE GENOMIC DNA]</scope>
    <source>
        <strain evidence="1 2">L5</strain>
    </source>
</reference>
<dbReference type="AlphaFoldDB" id="A0A7V7FZ63"/>
<evidence type="ECO:0000313" key="1">
    <source>
        <dbReference type="EMBL" id="KAA0011769.1"/>
    </source>
</evidence>
<dbReference type="Proteomes" id="UP000486760">
    <property type="component" value="Unassembled WGS sequence"/>
</dbReference>
<gene>
    <name evidence="1" type="ORF">F0A17_10640</name>
</gene>
<evidence type="ECO:0000313" key="2">
    <source>
        <dbReference type="Proteomes" id="UP000486760"/>
    </source>
</evidence>
<accession>A0A7V7FZ63</accession>